<keyword evidence="5" id="KW-0175">Coiled coil</keyword>
<keyword evidence="9" id="KW-1185">Reference proteome</keyword>
<evidence type="ECO:0000256" key="4">
    <source>
        <dbReference type="ARBA" id="ARBA00022807"/>
    </source>
</evidence>
<feature type="region of interest" description="Disordered" evidence="6">
    <location>
        <begin position="256"/>
        <end position="303"/>
    </location>
</feature>
<sequence>MNRATVLRGLVASGLALVLALSTVGMGLAVPPPPNNPSDSDISAGQSQVKDKAAQVGDLTNQLAAADARLTQLQSQVEQKMEEVNKALVDLQAAQEAARKAQDAASAAKVEATAAGDAVDLARHQLDEFAAASLQQGSAVGSISALIDANDPKDLIDRAQLLSDISRSQLRAMDVMQRANVDKANKESASRKALDLAKQKQDEAAIAKKRVDSAMAAAVAARQSQAEQTKQLQSAKAEVENQLAAAQDKVSDLQAQRQRYQDWQEQKRREDEAAAQAAAQAAAARPSGGGGGGAPAPRPVAAPSGSRANIVVQRAMAQLGITYAWGGGTPSGPSRGISDGGGDADYFGDYNRIGFDCSGLMVYAFAGVGIYLPHYSGYQYYAGQHVPLSQMAPGDMLFYGNPSNIHHVTMYVGGGQMIEAPYSGGVVRVVPVRWGEIMPYATRML</sequence>
<evidence type="ECO:0000259" key="7">
    <source>
        <dbReference type="PROSITE" id="PS51935"/>
    </source>
</evidence>
<proteinExistence type="inferred from homology"/>
<evidence type="ECO:0000313" key="8">
    <source>
        <dbReference type="EMBL" id="MBA8928440.1"/>
    </source>
</evidence>
<dbReference type="Gene3D" id="3.90.1720.10">
    <property type="entry name" value="endopeptidase domain like (from Nostoc punctiforme)"/>
    <property type="match status" value="1"/>
</dbReference>
<reference evidence="8 9" key="1">
    <citation type="submission" date="2020-08" db="EMBL/GenBank/DDBJ databases">
        <title>Genomic Encyclopedia of Archaeal and Bacterial Type Strains, Phase II (KMG-II): from individual species to whole genera.</title>
        <authorList>
            <person name="Goeker M."/>
        </authorList>
    </citation>
    <scope>NUCLEOTIDE SEQUENCE [LARGE SCALE GENOMIC DNA]</scope>
    <source>
        <strain evidence="8 9">DSM 43850</strain>
    </source>
</reference>
<feature type="compositionally biased region" description="Basic and acidic residues" evidence="6">
    <location>
        <begin position="259"/>
        <end position="272"/>
    </location>
</feature>
<accession>A0ABR6BP16</accession>
<feature type="domain" description="NlpC/P60" evidence="7">
    <location>
        <begin position="305"/>
        <end position="445"/>
    </location>
</feature>
<dbReference type="GO" id="GO:0016787">
    <property type="term" value="F:hydrolase activity"/>
    <property type="evidence" value="ECO:0007669"/>
    <property type="project" value="UniProtKB-KW"/>
</dbReference>
<dbReference type="InterPro" id="IPR051202">
    <property type="entry name" value="Peptidase_C40"/>
</dbReference>
<feature type="compositionally biased region" description="Low complexity" evidence="6">
    <location>
        <begin position="274"/>
        <end position="286"/>
    </location>
</feature>
<dbReference type="PROSITE" id="PS51935">
    <property type="entry name" value="NLPC_P60"/>
    <property type="match status" value="1"/>
</dbReference>
<gene>
    <name evidence="8" type="ORF">BC739_005657</name>
</gene>
<feature type="coiled-coil region" evidence="5">
    <location>
        <begin position="56"/>
        <end position="111"/>
    </location>
</feature>
<keyword evidence="3 8" id="KW-0378">Hydrolase</keyword>
<dbReference type="InterPro" id="IPR000064">
    <property type="entry name" value="NLP_P60_dom"/>
</dbReference>
<evidence type="ECO:0000256" key="3">
    <source>
        <dbReference type="ARBA" id="ARBA00022801"/>
    </source>
</evidence>
<dbReference type="SUPFAM" id="SSF54001">
    <property type="entry name" value="Cysteine proteinases"/>
    <property type="match status" value="1"/>
</dbReference>
<name>A0ABR6BP16_9PSEU</name>
<dbReference type="Proteomes" id="UP000517916">
    <property type="component" value="Unassembled WGS sequence"/>
</dbReference>
<evidence type="ECO:0000256" key="2">
    <source>
        <dbReference type="ARBA" id="ARBA00022670"/>
    </source>
</evidence>
<evidence type="ECO:0000256" key="6">
    <source>
        <dbReference type="SAM" id="MobiDB-lite"/>
    </source>
</evidence>
<dbReference type="PANTHER" id="PTHR47053:SF1">
    <property type="entry name" value="MUREIN DD-ENDOPEPTIDASE MEPH-RELATED"/>
    <property type="match status" value="1"/>
</dbReference>
<keyword evidence="4" id="KW-0788">Thiol protease</keyword>
<comment type="caution">
    <text evidence="8">The sequence shown here is derived from an EMBL/GenBank/DDBJ whole genome shotgun (WGS) entry which is preliminary data.</text>
</comment>
<protein>
    <submittedName>
        <fullName evidence="8">Cell wall-associated NlpC family hydrolase</fullName>
    </submittedName>
</protein>
<dbReference type="PANTHER" id="PTHR47053">
    <property type="entry name" value="MUREIN DD-ENDOPEPTIDASE MEPH-RELATED"/>
    <property type="match status" value="1"/>
</dbReference>
<evidence type="ECO:0000256" key="1">
    <source>
        <dbReference type="ARBA" id="ARBA00007074"/>
    </source>
</evidence>
<evidence type="ECO:0000313" key="9">
    <source>
        <dbReference type="Proteomes" id="UP000517916"/>
    </source>
</evidence>
<feature type="region of interest" description="Disordered" evidence="6">
    <location>
        <begin position="31"/>
        <end position="51"/>
    </location>
</feature>
<dbReference type="EMBL" id="JACJID010000004">
    <property type="protein sequence ID" value="MBA8928440.1"/>
    <property type="molecule type" value="Genomic_DNA"/>
</dbReference>
<dbReference type="Pfam" id="PF00877">
    <property type="entry name" value="NLPC_P60"/>
    <property type="match status" value="1"/>
</dbReference>
<comment type="similarity">
    <text evidence="1">Belongs to the peptidase C40 family.</text>
</comment>
<dbReference type="InterPro" id="IPR038765">
    <property type="entry name" value="Papain-like_cys_pep_sf"/>
</dbReference>
<organism evidence="8 9">
    <name type="scientific">Kutzneria viridogrisea</name>
    <dbReference type="NCBI Taxonomy" id="47990"/>
    <lineage>
        <taxon>Bacteria</taxon>
        <taxon>Bacillati</taxon>
        <taxon>Actinomycetota</taxon>
        <taxon>Actinomycetes</taxon>
        <taxon>Pseudonocardiales</taxon>
        <taxon>Pseudonocardiaceae</taxon>
        <taxon>Kutzneria</taxon>
    </lineage>
</organism>
<keyword evidence="2" id="KW-0645">Protease</keyword>
<evidence type="ECO:0000256" key="5">
    <source>
        <dbReference type="SAM" id="Coils"/>
    </source>
</evidence>
<dbReference type="RefSeq" id="WP_182838894.1">
    <property type="nucleotide sequence ID" value="NZ_BAAABQ010000073.1"/>
</dbReference>